<comment type="caution">
    <text evidence="4">The sequence shown here is derived from an EMBL/GenBank/DDBJ whole genome shotgun (WGS) entry which is preliminary data.</text>
</comment>
<accession>A0ABR2UNR2</accession>
<proteinExistence type="predicted"/>
<feature type="compositionally biased region" description="Basic and acidic residues" evidence="2">
    <location>
        <begin position="298"/>
        <end position="326"/>
    </location>
</feature>
<feature type="compositionally biased region" description="Basic residues" evidence="2">
    <location>
        <begin position="18"/>
        <end position="27"/>
    </location>
</feature>
<keyword evidence="5" id="KW-1185">Reference proteome</keyword>
<feature type="region of interest" description="Disordered" evidence="2">
    <location>
        <begin position="1"/>
        <end position="36"/>
    </location>
</feature>
<dbReference type="SUPFAM" id="SSF143437">
    <property type="entry name" value="THUMP domain-like"/>
    <property type="match status" value="1"/>
</dbReference>
<dbReference type="Pfam" id="PF02926">
    <property type="entry name" value="THUMP"/>
    <property type="match status" value="1"/>
</dbReference>
<feature type="region of interest" description="Disordered" evidence="2">
    <location>
        <begin position="298"/>
        <end position="333"/>
    </location>
</feature>
<dbReference type="EMBL" id="JARVKF010000411">
    <property type="protein sequence ID" value="KAK9415931.1"/>
    <property type="molecule type" value="Genomic_DNA"/>
</dbReference>
<dbReference type="PANTHER" id="PTHR13452:SF10">
    <property type="entry name" value="THUMP DOMAIN-CONTAINING PROTEIN 1"/>
    <property type="match status" value="1"/>
</dbReference>
<gene>
    <name evidence="4" type="ORF">SUNI508_10060</name>
</gene>
<dbReference type="InterPro" id="IPR004114">
    <property type="entry name" value="THUMP_dom"/>
</dbReference>
<keyword evidence="1" id="KW-0694">RNA-binding</keyword>
<reference evidence="4 5" key="1">
    <citation type="journal article" date="2024" name="J. Plant Pathol.">
        <title>Sequence and assembly of the genome of Seiridium unicorne, isolate CBS 538.82, causal agent of cypress canker disease.</title>
        <authorList>
            <person name="Scali E."/>
            <person name="Rocca G.D."/>
            <person name="Danti R."/>
            <person name="Garbelotto M."/>
            <person name="Barberini S."/>
            <person name="Baroncelli R."/>
            <person name="Emiliani G."/>
        </authorList>
    </citation>
    <scope>NUCLEOTIDE SEQUENCE [LARGE SCALE GENOMIC DNA]</scope>
    <source>
        <strain evidence="4 5">BM-138-508</strain>
    </source>
</reference>
<name>A0ABR2UNR2_9PEZI</name>
<organism evidence="4 5">
    <name type="scientific">Seiridium unicorne</name>
    <dbReference type="NCBI Taxonomy" id="138068"/>
    <lineage>
        <taxon>Eukaryota</taxon>
        <taxon>Fungi</taxon>
        <taxon>Dikarya</taxon>
        <taxon>Ascomycota</taxon>
        <taxon>Pezizomycotina</taxon>
        <taxon>Sordariomycetes</taxon>
        <taxon>Xylariomycetidae</taxon>
        <taxon>Amphisphaeriales</taxon>
        <taxon>Sporocadaceae</taxon>
        <taxon>Seiridium</taxon>
    </lineage>
</organism>
<feature type="domain" description="THUMP" evidence="3">
    <location>
        <begin position="161"/>
        <end position="276"/>
    </location>
</feature>
<evidence type="ECO:0000313" key="4">
    <source>
        <dbReference type="EMBL" id="KAK9415931.1"/>
    </source>
</evidence>
<dbReference type="CDD" id="cd11717">
    <property type="entry name" value="THUMP_THUMPD1_like"/>
    <property type="match status" value="1"/>
</dbReference>
<dbReference type="PANTHER" id="PTHR13452">
    <property type="entry name" value="THUMP DOMAIN CONTAINING PROTEIN 1-RELATED"/>
    <property type="match status" value="1"/>
</dbReference>
<sequence length="333" mass="37067">MGEATKRKGPPGGDSQSRHSKKSKGGNKGKWQTPNHKAKLEALKAKGGTLEVGDVGFWVTCQRTKEQKALEELVTICDEYGEKVYGLKRQVVGEDSAGEDADIEASIQKEIDSMNTANKSRRQGSAFAPLRLNLDCLLFVKTKPPVEPRELIRRICEDARLVSGRGQRKSRFINRFIPMTLMGKATESGVEEIARTVLAEHFQLTGVEDKSQDETDQGPSYAIRFAARAHNTLKRDDVIKQVASLVGPRHKVNLTTPDKVILVEIFQTFCGMSVVDGDFDALKRYNLNELYVAAFQAKEKESKADEETSKPEEEQGEPKVTEVKDTEPEETVQ</sequence>
<dbReference type="PROSITE" id="PS51165">
    <property type="entry name" value="THUMP"/>
    <property type="match status" value="1"/>
</dbReference>
<dbReference type="Gene3D" id="3.30.2300.10">
    <property type="entry name" value="THUMP superfamily"/>
    <property type="match status" value="1"/>
</dbReference>
<dbReference type="InterPro" id="IPR040183">
    <property type="entry name" value="THUMPD1-like"/>
</dbReference>
<evidence type="ECO:0000256" key="2">
    <source>
        <dbReference type="SAM" id="MobiDB-lite"/>
    </source>
</evidence>
<protein>
    <submittedName>
        <fullName evidence="4">THUMP domain-containing protein</fullName>
    </submittedName>
</protein>
<evidence type="ECO:0000313" key="5">
    <source>
        <dbReference type="Proteomes" id="UP001408356"/>
    </source>
</evidence>
<evidence type="ECO:0000259" key="3">
    <source>
        <dbReference type="PROSITE" id="PS51165"/>
    </source>
</evidence>
<evidence type="ECO:0000256" key="1">
    <source>
        <dbReference type="PROSITE-ProRule" id="PRU00529"/>
    </source>
</evidence>
<dbReference type="Proteomes" id="UP001408356">
    <property type="component" value="Unassembled WGS sequence"/>
</dbReference>